<evidence type="ECO:0000256" key="7">
    <source>
        <dbReference type="ARBA" id="ARBA00023160"/>
    </source>
</evidence>
<evidence type="ECO:0000259" key="8">
    <source>
        <dbReference type="Pfam" id="PF01643"/>
    </source>
</evidence>
<keyword evidence="6" id="KW-0443">Lipid metabolism</keyword>
<dbReference type="GO" id="GO:0016297">
    <property type="term" value="F:fatty acyl-[ACP] hydrolase activity"/>
    <property type="evidence" value="ECO:0007669"/>
    <property type="project" value="InterPro"/>
</dbReference>
<evidence type="ECO:0000256" key="2">
    <source>
        <dbReference type="ARBA" id="ARBA00022516"/>
    </source>
</evidence>
<dbReference type="Pfam" id="PF20791">
    <property type="entry name" value="Acyl-ACP_TE_C"/>
    <property type="match status" value="1"/>
</dbReference>
<dbReference type="PANTHER" id="PTHR31727:SF6">
    <property type="entry name" value="OLEOYL-ACYL CARRIER PROTEIN THIOESTERASE 1, CHLOROPLASTIC"/>
    <property type="match status" value="1"/>
</dbReference>
<feature type="domain" description="Acyl-ACP thioesterase N-terminal hotdog" evidence="8">
    <location>
        <begin position="2"/>
        <end position="130"/>
    </location>
</feature>
<keyword evidence="11" id="KW-1185">Reference proteome</keyword>
<feature type="domain" description="Acyl-ACP thioesterase-like C-terminal" evidence="9">
    <location>
        <begin position="148"/>
        <end position="250"/>
    </location>
</feature>
<evidence type="ECO:0000313" key="10">
    <source>
        <dbReference type="EMBL" id="AHF07154.1"/>
    </source>
</evidence>
<dbReference type="Gene3D" id="3.10.129.10">
    <property type="entry name" value="Hotdog Thioesterase"/>
    <property type="match status" value="1"/>
</dbReference>
<sequence>MKKFQKEFEVHYYEVDFYQELTPLALLNFLEETAIAHSEAVGYGVTRLKEKGYGWVLSQWQIEMDQYPHYGEKVKIQTWPSHFQRFYGDREFLVLNSQDKVIARASSLWIFLNLEKRRPTRIPQEVSDAYHIFPDKALSFPFPELKMSQTREKKRSKFMIRRSDIDTNDHVNNAKYIEWVLETIPEEVYRTYRISSLEVVYKKESTYGQMIQSVTEEQQRVDQEAHYVHQILERDGEEEVALALAQTRWSKR</sequence>
<keyword evidence="5" id="KW-0809">Transit peptide</keyword>
<comment type="similarity">
    <text evidence="1">Belongs to the acyl-ACP thioesterase family.</text>
</comment>
<dbReference type="InterPro" id="IPR045023">
    <property type="entry name" value="FATA/B"/>
</dbReference>
<evidence type="ECO:0000256" key="4">
    <source>
        <dbReference type="ARBA" id="ARBA00022832"/>
    </source>
</evidence>
<dbReference type="eggNOG" id="COG3884">
    <property type="taxonomic scope" value="Bacteria"/>
</dbReference>
<dbReference type="InterPro" id="IPR049427">
    <property type="entry name" value="Acyl-ACP_TE_C"/>
</dbReference>
<gene>
    <name evidence="10" type="ORF">DESME_08745</name>
</gene>
<dbReference type="Pfam" id="PF01643">
    <property type="entry name" value="Acyl-ACP_TE"/>
    <property type="match status" value="1"/>
</dbReference>
<dbReference type="Proteomes" id="UP000010847">
    <property type="component" value="Chromosome"/>
</dbReference>
<reference evidence="10 11" key="1">
    <citation type="submission" date="2013-12" db="EMBL/GenBank/DDBJ databases">
        <authorList>
            <consortium name="DOE Joint Genome Institute"/>
            <person name="Smidt H."/>
            <person name="Huntemann M."/>
            <person name="Han J."/>
            <person name="Chen A."/>
            <person name="Kyrpides N."/>
            <person name="Mavromatis K."/>
            <person name="Markowitz V."/>
            <person name="Palaniappan K."/>
            <person name="Ivanova N."/>
            <person name="Schaumberg A."/>
            <person name="Pati A."/>
            <person name="Liolios K."/>
            <person name="Nordberg H.P."/>
            <person name="Cantor M.N."/>
            <person name="Hua S.X."/>
            <person name="Woyke T."/>
        </authorList>
    </citation>
    <scope>NUCLEOTIDE SEQUENCE [LARGE SCALE GENOMIC DNA]</scope>
    <source>
        <strain evidence="11">DSM 15288</strain>
    </source>
</reference>
<dbReference type="OrthoDB" id="9801517at2"/>
<organism evidence="10 11">
    <name type="scientific">Desulfitobacterium metallireducens DSM 15288</name>
    <dbReference type="NCBI Taxonomy" id="871968"/>
    <lineage>
        <taxon>Bacteria</taxon>
        <taxon>Bacillati</taxon>
        <taxon>Bacillota</taxon>
        <taxon>Clostridia</taxon>
        <taxon>Eubacteriales</taxon>
        <taxon>Desulfitobacteriaceae</taxon>
        <taxon>Desulfitobacterium</taxon>
    </lineage>
</organism>
<evidence type="ECO:0000256" key="3">
    <source>
        <dbReference type="ARBA" id="ARBA00022801"/>
    </source>
</evidence>
<proteinExistence type="inferred from homology"/>
<dbReference type="KEGG" id="dmt:DESME_08745"/>
<dbReference type="InterPro" id="IPR002864">
    <property type="entry name" value="Acyl-ACP_thioesterase_NHD"/>
</dbReference>
<dbReference type="PANTHER" id="PTHR31727">
    <property type="entry name" value="OLEOYL-ACYL CARRIER PROTEIN THIOESTERASE 1, CHLOROPLASTIC"/>
    <property type="match status" value="1"/>
</dbReference>
<dbReference type="CDD" id="cd00586">
    <property type="entry name" value="4HBT"/>
    <property type="match status" value="1"/>
</dbReference>
<keyword evidence="2" id="KW-0444">Lipid biosynthesis</keyword>
<dbReference type="EMBL" id="CP007032">
    <property type="protein sequence ID" value="AHF07154.1"/>
    <property type="molecule type" value="Genomic_DNA"/>
</dbReference>
<accession>W0ED98</accession>
<evidence type="ECO:0000313" key="11">
    <source>
        <dbReference type="Proteomes" id="UP000010847"/>
    </source>
</evidence>
<name>W0ED98_9FIRM</name>
<keyword evidence="3" id="KW-0378">Hydrolase</keyword>
<dbReference type="InterPro" id="IPR029069">
    <property type="entry name" value="HotDog_dom_sf"/>
</dbReference>
<evidence type="ECO:0000256" key="6">
    <source>
        <dbReference type="ARBA" id="ARBA00023098"/>
    </source>
</evidence>
<dbReference type="HOGENOM" id="CLU_045466_2_0_9"/>
<dbReference type="AlphaFoldDB" id="W0ED98"/>
<evidence type="ECO:0000259" key="9">
    <source>
        <dbReference type="Pfam" id="PF20791"/>
    </source>
</evidence>
<dbReference type="RefSeq" id="WP_006718608.1">
    <property type="nucleotide sequence ID" value="NZ_CP007032.1"/>
</dbReference>
<protein>
    <submittedName>
        <fullName evidence="10">Acyl-ACP thioesterase</fullName>
    </submittedName>
</protein>
<dbReference type="SUPFAM" id="SSF54637">
    <property type="entry name" value="Thioesterase/thiol ester dehydrase-isomerase"/>
    <property type="match status" value="2"/>
</dbReference>
<dbReference type="STRING" id="871968.DESME_08745"/>
<dbReference type="GO" id="GO:0000036">
    <property type="term" value="F:acyl carrier activity"/>
    <property type="evidence" value="ECO:0007669"/>
    <property type="project" value="TreeGrafter"/>
</dbReference>
<keyword evidence="7" id="KW-0275">Fatty acid biosynthesis</keyword>
<evidence type="ECO:0000256" key="1">
    <source>
        <dbReference type="ARBA" id="ARBA00006500"/>
    </source>
</evidence>
<evidence type="ECO:0000256" key="5">
    <source>
        <dbReference type="ARBA" id="ARBA00022946"/>
    </source>
</evidence>
<keyword evidence="4" id="KW-0276">Fatty acid metabolism</keyword>